<proteinExistence type="predicted"/>
<sequence length="176" mass="19473">MKKILHPTPPVTTLVVAPAENKLNLPAGVQLQEGALTTQKAIDAISVFNQDELNDNLLNSVGKMLLSIEKLVNRKTRNCIALSPNIALSAAVAIKEASLLGSKRAFFVTVGNMDIEPEMTNDGKTMCLTIFGEKEVERTPSQYHTFFKWNEPCYIHCHMTSYPPMNLTRSVNKIVS</sequence>
<accession>A0AAV7BYF5</accession>
<comment type="caution">
    <text evidence="1">The sequence shown here is derived from an EMBL/GenBank/DDBJ whole genome shotgun (WGS) entry which is preliminary data.</text>
</comment>
<name>A0AAV7BYF5_ENGPU</name>
<evidence type="ECO:0000313" key="2">
    <source>
        <dbReference type="Proteomes" id="UP000824782"/>
    </source>
</evidence>
<keyword evidence="2" id="KW-1185">Reference proteome</keyword>
<protein>
    <submittedName>
        <fullName evidence="1">Uncharacterized protein</fullName>
    </submittedName>
</protein>
<gene>
    <name evidence="1" type="ORF">GDO81_010167</name>
</gene>
<evidence type="ECO:0000313" key="1">
    <source>
        <dbReference type="EMBL" id="KAG8577409.1"/>
    </source>
</evidence>
<dbReference type="AlphaFoldDB" id="A0AAV7BYF5"/>
<dbReference type="Proteomes" id="UP000824782">
    <property type="component" value="Unassembled WGS sequence"/>
</dbReference>
<organism evidence="1 2">
    <name type="scientific">Engystomops pustulosus</name>
    <name type="common">Tungara frog</name>
    <name type="synonym">Physalaemus pustulosus</name>
    <dbReference type="NCBI Taxonomy" id="76066"/>
    <lineage>
        <taxon>Eukaryota</taxon>
        <taxon>Metazoa</taxon>
        <taxon>Chordata</taxon>
        <taxon>Craniata</taxon>
        <taxon>Vertebrata</taxon>
        <taxon>Euteleostomi</taxon>
        <taxon>Amphibia</taxon>
        <taxon>Batrachia</taxon>
        <taxon>Anura</taxon>
        <taxon>Neobatrachia</taxon>
        <taxon>Hyloidea</taxon>
        <taxon>Leptodactylidae</taxon>
        <taxon>Leiuperinae</taxon>
        <taxon>Engystomops</taxon>
    </lineage>
</organism>
<reference evidence="1" key="1">
    <citation type="thesis" date="2020" institute="ProQuest LLC" country="789 East Eisenhower Parkway, Ann Arbor, MI, USA">
        <title>Comparative Genomics and Chromosome Evolution.</title>
        <authorList>
            <person name="Mudd A.B."/>
        </authorList>
    </citation>
    <scope>NUCLEOTIDE SEQUENCE</scope>
    <source>
        <strain evidence="1">237g6f4</strain>
        <tissue evidence="1">Blood</tissue>
    </source>
</reference>
<dbReference type="EMBL" id="WNYA01000004">
    <property type="protein sequence ID" value="KAG8577409.1"/>
    <property type="molecule type" value="Genomic_DNA"/>
</dbReference>